<reference evidence="3 4" key="1">
    <citation type="submission" date="2019-08" db="EMBL/GenBank/DDBJ databases">
        <title>In-depth cultivation of the pig gut microbiome towards novel bacterial diversity and tailored functional studies.</title>
        <authorList>
            <person name="Wylensek D."/>
            <person name="Hitch T.C.A."/>
            <person name="Clavel T."/>
        </authorList>
    </citation>
    <scope>NUCLEOTIDE SEQUENCE [LARGE SCALE GENOMIC DNA]</scope>
    <source>
        <strain evidence="3 4">Oil+RF-744-WCA-WT-13</strain>
    </source>
</reference>
<keyword evidence="4" id="KW-1185">Reference proteome</keyword>
<proteinExistence type="predicted"/>
<feature type="compositionally biased region" description="Low complexity" evidence="1">
    <location>
        <begin position="42"/>
        <end position="100"/>
    </location>
</feature>
<gene>
    <name evidence="3" type="ORF">FYJ60_03525</name>
</gene>
<evidence type="ECO:0000256" key="2">
    <source>
        <dbReference type="SAM" id="SignalP"/>
    </source>
</evidence>
<dbReference type="EMBL" id="VUMV01000002">
    <property type="protein sequence ID" value="MST81388.1"/>
    <property type="molecule type" value="Genomic_DNA"/>
</dbReference>
<dbReference type="Proteomes" id="UP000466864">
    <property type="component" value="Unassembled WGS sequence"/>
</dbReference>
<comment type="caution">
    <text evidence="3">The sequence shown here is derived from an EMBL/GenBank/DDBJ whole genome shotgun (WGS) entry which is preliminary data.</text>
</comment>
<protein>
    <recommendedName>
        <fullName evidence="5">Prokaryotic membrane lipoprotein lipid attachment site profile</fullName>
    </recommendedName>
</protein>
<dbReference type="RefSeq" id="WP_154457199.1">
    <property type="nucleotide sequence ID" value="NZ_VUMV01000002.1"/>
</dbReference>
<feature type="chain" id="PRO_5031381291" description="Prokaryotic membrane lipoprotein lipid attachment site profile" evidence="2">
    <location>
        <begin position="31"/>
        <end position="240"/>
    </location>
</feature>
<accession>A0A7X2P811</accession>
<sequence length="240" mass="24300">MMKRTVSAAALVLAAVLAGTGTFSGCGVHAASETAASASVSETGTASSGSSAAQKAPADASASADSTKKASSVSADSTDTGTSSSVSAEASSGGTESGSAQIPNPWTETSSLEEAVEGSGVDFTPPIDAALSFYDGLTLQTYLYMDGTIEADYSNGSDTLTIRKSTDTEGQTLSGDYSEYSSTWEYSMKGLPVTCRGDGTRINEATFSVDSYHYAVSCDAGEEGKGITEESLTSLLMGMS</sequence>
<feature type="signal peptide" evidence="2">
    <location>
        <begin position="1"/>
        <end position="30"/>
    </location>
</feature>
<evidence type="ECO:0000313" key="4">
    <source>
        <dbReference type="Proteomes" id="UP000466864"/>
    </source>
</evidence>
<dbReference type="PROSITE" id="PS51257">
    <property type="entry name" value="PROKAR_LIPOPROTEIN"/>
    <property type="match status" value="1"/>
</dbReference>
<evidence type="ECO:0000313" key="3">
    <source>
        <dbReference type="EMBL" id="MST81388.1"/>
    </source>
</evidence>
<feature type="compositionally biased region" description="Polar residues" evidence="1">
    <location>
        <begin position="101"/>
        <end position="112"/>
    </location>
</feature>
<keyword evidence="2" id="KW-0732">Signal</keyword>
<evidence type="ECO:0000256" key="1">
    <source>
        <dbReference type="SAM" id="MobiDB-lite"/>
    </source>
</evidence>
<evidence type="ECO:0008006" key="5">
    <source>
        <dbReference type="Google" id="ProtNLM"/>
    </source>
</evidence>
<feature type="region of interest" description="Disordered" evidence="1">
    <location>
        <begin position="42"/>
        <end position="119"/>
    </location>
</feature>
<name>A0A7X2P811_9FIRM</name>
<dbReference type="AlphaFoldDB" id="A0A7X2P811"/>
<organism evidence="3 4">
    <name type="scientific">Bilifractor porci</name>
    <dbReference type="NCBI Taxonomy" id="2606636"/>
    <lineage>
        <taxon>Bacteria</taxon>
        <taxon>Bacillati</taxon>
        <taxon>Bacillota</taxon>
        <taxon>Clostridia</taxon>
        <taxon>Lachnospirales</taxon>
        <taxon>Lachnospiraceae</taxon>
        <taxon>Bilifractor</taxon>
    </lineage>
</organism>